<feature type="compositionally biased region" description="Polar residues" evidence="1">
    <location>
        <begin position="81"/>
        <end position="101"/>
    </location>
</feature>
<keyword evidence="3" id="KW-1185">Reference proteome</keyword>
<proteinExistence type="predicted"/>
<comment type="caution">
    <text evidence="2">The sequence shown here is derived from an EMBL/GenBank/DDBJ whole genome shotgun (WGS) entry which is preliminary data.</text>
</comment>
<dbReference type="EMBL" id="JAINUG010000084">
    <property type="protein sequence ID" value="KAJ8399222.1"/>
    <property type="molecule type" value="Genomic_DNA"/>
</dbReference>
<dbReference type="AlphaFoldDB" id="A0AAD7WJH5"/>
<reference evidence="2" key="1">
    <citation type="journal article" date="2023" name="Science">
        <title>Genome structures resolve the early diversification of teleost fishes.</title>
        <authorList>
            <person name="Parey E."/>
            <person name="Louis A."/>
            <person name="Montfort J."/>
            <person name="Bouchez O."/>
            <person name="Roques C."/>
            <person name="Iampietro C."/>
            <person name="Lluch J."/>
            <person name="Castinel A."/>
            <person name="Donnadieu C."/>
            <person name="Desvignes T."/>
            <person name="Floi Bucao C."/>
            <person name="Jouanno E."/>
            <person name="Wen M."/>
            <person name="Mejri S."/>
            <person name="Dirks R."/>
            <person name="Jansen H."/>
            <person name="Henkel C."/>
            <person name="Chen W.J."/>
            <person name="Zahm M."/>
            <person name="Cabau C."/>
            <person name="Klopp C."/>
            <person name="Thompson A.W."/>
            <person name="Robinson-Rechavi M."/>
            <person name="Braasch I."/>
            <person name="Lecointre G."/>
            <person name="Bobe J."/>
            <person name="Postlethwait J.H."/>
            <person name="Berthelot C."/>
            <person name="Roest Crollius H."/>
            <person name="Guiguen Y."/>
        </authorList>
    </citation>
    <scope>NUCLEOTIDE SEQUENCE</scope>
    <source>
        <strain evidence="2">NC1722</strain>
    </source>
</reference>
<name>A0AAD7WJH5_9TELE</name>
<gene>
    <name evidence="2" type="ORF">AAFF_G00412600</name>
</gene>
<evidence type="ECO:0000313" key="2">
    <source>
        <dbReference type="EMBL" id="KAJ8399222.1"/>
    </source>
</evidence>
<evidence type="ECO:0000256" key="1">
    <source>
        <dbReference type="SAM" id="MobiDB-lite"/>
    </source>
</evidence>
<sequence length="147" mass="15872">MGKMLLQLALRVPSHLAAECLPETSLAALHRHFPVFNCGSTVMPHLPPNTPQGSSAVCLNVEETGPGQAQLPVPVRRRHGNSSTPPMGTPTSHQCSMTHNPQGCRARCRRSAVVVDPEPSTRRGDRCRLKARRLASPLTRASEISAD</sequence>
<accession>A0AAD7WJH5</accession>
<organism evidence="2 3">
    <name type="scientific">Aldrovandia affinis</name>
    <dbReference type="NCBI Taxonomy" id="143900"/>
    <lineage>
        <taxon>Eukaryota</taxon>
        <taxon>Metazoa</taxon>
        <taxon>Chordata</taxon>
        <taxon>Craniata</taxon>
        <taxon>Vertebrata</taxon>
        <taxon>Euteleostomi</taxon>
        <taxon>Actinopterygii</taxon>
        <taxon>Neopterygii</taxon>
        <taxon>Teleostei</taxon>
        <taxon>Notacanthiformes</taxon>
        <taxon>Halosauridae</taxon>
        <taxon>Aldrovandia</taxon>
    </lineage>
</organism>
<protein>
    <submittedName>
        <fullName evidence="2">Uncharacterized protein</fullName>
    </submittedName>
</protein>
<evidence type="ECO:0000313" key="3">
    <source>
        <dbReference type="Proteomes" id="UP001221898"/>
    </source>
</evidence>
<dbReference type="Proteomes" id="UP001221898">
    <property type="component" value="Unassembled WGS sequence"/>
</dbReference>
<feature type="region of interest" description="Disordered" evidence="1">
    <location>
        <begin position="66"/>
        <end position="102"/>
    </location>
</feature>